<dbReference type="SUPFAM" id="SSF52540">
    <property type="entry name" value="P-loop containing nucleoside triphosphate hydrolases"/>
    <property type="match status" value="1"/>
</dbReference>
<evidence type="ECO:0000256" key="2">
    <source>
        <dbReference type="ARBA" id="ARBA00022741"/>
    </source>
</evidence>
<dbReference type="InterPro" id="IPR027417">
    <property type="entry name" value="P-loop_NTPase"/>
</dbReference>
<dbReference type="PROSITE" id="PS00211">
    <property type="entry name" value="ABC_TRANSPORTER_1"/>
    <property type="match status" value="1"/>
</dbReference>
<gene>
    <name evidence="5" type="ORF">As57867_007108</name>
</gene>
<keyword evidence="2" id="KW-0547">Nucleotide-binding</keyword>
<protein>
    <recommendedName>
        <fullName evidence="4">ABC transporter domain-containing protein</fullName>
    </recommendedName>
</protein>
<dbReference type="AlphaFoldDB" id="A0A6A4Z5D0"/>
<dbReference type="CDD" id="cd03233">
    <property type="entry name" value="ABCG_PDR_domain1"/>
    <property type="match status" value="1"/>
</dbReference>
<sequence>MNKSQGDNYFQVATPSGNVAPHESTTFTKDNIQQLGVDAWLSQICDKTPHLSTCEIRMHDVSYTATVKPSDARIQTLASAFNITSSRSKAETKFILKNINAIFKPGTMTLVLGPPGCGKTTLLKHLAGILHIKGKEELLGSVTYNGWKPDQVDLSSLAAYVEQSDNHFPTLTVKETFEFAHKCLVGTVDSNDSLAANEEHAVDILISVLGLTECTDTIIGDDMVRGVSGGQKRRVTLGEMLTGHASALLLDEFSNGLDASTAYDIAKVIRSMANILGNTVVMSMLQPPPEVYDLFDNILVLDKGQVIYNGPRTELPAYFEFIGYVCPPRKDMADFLQEVTTHLGERFFLPQ</sequence>
<dbReference type="InterPro" id="IPR034001">
    <property type="entry name" value="ABCG_PDR_1"/>
</dbReference>
<name>A0A6A4Z5D0_9STRA</name>
<accession>A0A6A4Z5D0</accession>
<comment type="caution">
    <text evidence="5">The sequence shown here is derived from an EMBL/GenBank/DDBJ whole genome shotgun (WGS) entry which is preliminary data.</text>
</comment>
<evidence type="ECO:0000256" key="1">
    <source>
        <dbReference type="ARBA" id="ARBA00022448"/>
    </source>
</evidence>
<dbReference type="GO" id="GO:0016887">
    <property type="term" value="F:ATP hydrolysis activity"/>
    <property type="evidence" value="ECO:0007669"/>
    <property type="project" value="InterPro"/>
</dbReference>
<dbReference type="InterPro" id="IPR017871">
    <property type="entry name" value="ABC_transporter-like_CS"/>
</dbReference>
<dbReference type="OrthoDB" id="66620at2759"/>
<keyword evidence="3" id="KW-0067">ATP-binding</keyword>
<dbReference type="GO" id="GO:0005524">
    <property type="term" value="F:ATP binding"/>
    <property type="evidence" value="ECO:0007669"/>
    <property type="project" value="UniProtKB-KW"/>
</dbReference>
<dbReference type="Pfam" id="PF00005">
    <property type="entry name" value="ABC_tran"/>
    <property type="match status" value="1"/>
</dbReference>
<dbReference type="PANTHER" id="PTHR19241">
    <property type="entry name" value="ATP-BINDING CASSETTE TRANSPORTER"/>
    <property type="match status" value="1"/>
</dbReference>
<proteinExistence type="predicted"/>
<organism evidence="5">
    <name type="scientific">Aphanomyces stellatus</name>
    <dbReference type="NCBI Taxonomy" id="120398"/>
    <lineage>
        <taxon>Eukaryota</taxon>
        <taxon>Sar</taxon>
        <taxon>Stramenopiles</taxon>
        <taxon>Oomycota</taxon>
        <taxon>Saprolegniomycetes</taxon>
        <taxon>Saprolegniales</taxon>
        <taxon>Verrucalvaceae</taxon>
        <taxon>Aphanomyces</taxon>
    </lineage>
</organism>
<dbReference type="EMBL" id="VJMH01003702">
    <property type="protein sequence ID" value="KAF0705107.1"/>
    <property type="molecule type" value="Genomic_DNA"/>
</dbReference>
<evidence type="ECO:0000256" key="3">
    <source>
        <dbReference type="ARBA" id="ARBA00022840"/>
    </source>
</evidence>
<dbReference type="InterPro" id="IPR003593">
    <property type="entry name" value="AAA+_ATPase"/>
</dbReference>
<reference evidence="5" key="1">
    <citation type="submission" date="2019-06" db="EMBL/GenBank/DDBJ databases">
        <title>Genomics analysis of Aphanomyces spp. identifies a new class of oomycete effector associated with host adaptation.</title>
        <authorList>
            <person name="Gaulin E."/>
        </authorList>
    </citation>
    <scope>NUCLEOTIDE SEQUENCE</scope>
    <source>
        <strain evidence="5">CBS 578.67</strain>
    </source>
</reference>
<feature type="domain" description="ABC transporter" evidence="4">
    <location>
        <begin position="56"/>
        <end position="328"/>
    </location>
</feature>
<dbReference type="Gene3D" id="3.40.50.300">
    <property type="entry name" value="P-loop containing nucleotide triphosphate hydrolases"/>
    <property type="match status" value="1"/>
</dbReference>
<dbReference type="InterPro" id="IPR003439">
    <property type="entry name" value="ABC_transporter-like_ATP-bd"/>
</dbReference>
<keyword evidence="1" id="KW-0813">Transport</keyword>
<feature type="non-terminal residue" evidence="5">
    <location>
        <position position="351"/>
    </location>
</feature>
<evidence type="ECO:0000313" key="5">
    <source>
        <dbReference type="EMBL" id="KAF0705107.1"/>
    </source>
</evidence>
<dbReference type="PROSITE" id="PS50893">
    <property type="entry name" value="ABC_TRANSPORTER_2"/>
    <property type="match status" value="1"/>
</dbReference>
<evidence type="ECO:0000259" key="4">
    <source>
        <dbReference type="PROSITE" id="PS50893"/>
    </source>
</evidence>
<dbReference type="SMART" id="SM00382">
    <property type="entry name" value="AAA"/>
    <property type="match status" value="1"/>
</dbReference>